<dbReference type="CDD" id="cd04842">
    <property type="entry name" value="Peptidases_S8_Kp43_protease"/>
    <property type="match status" value="1"/>
</dbReference>
<dbReference type="SUPFAM" id="SSF49785">
    <property type="entry name" value="Galactose-binding domain-like"/>
    <property type="match status" value="1"/>
</dbReference>
<evidence type="ECO:0000256" key="5">
    <source>
        <dbReference type="SAM" id="SignalP"/>
    </source>
</evidence>
<evidence type="ECO:0000256" key="3">
    <source>
        <dbReference type="ARBA" id="ARBA00022825"/>
    </source>
</evidence>
<dbReference type="InterPro" id="IPR023828">
    <property type="entry name" value="Peptidase_S8_Ser-AS"/>
</dbReference>
<dbReference type="InterPro" id="IPR000209">
    <property type="entry name" value="Peptidase_S8/S53_dom"/>
</dbReference>
<dbReference type="PANTHER" id="PTHR43399:SF5">
    <property type="entry name" value="PEPTIDASE S8 FAMILY WITH PROTEASE-ASSOCIATED DOMAIN"/>
    <property type="match status" value="1"/>
</dbReference>
<dbReference type="PROSITE" id="PS00137">
    <property type="entry name" value="SUBTILASE_HIS"/>
    <property type="match status" value="1"/>
</dbReference>
<gene>
    <name evidence="7" type="ORF">N4264_23230</name>
</gene>
<dbReference type="Gene3D" id="2.60.120.380">
    <property type="match status" value="1"/>
</dbReference>
<evidence type="ECO:0000259" key="6">
    <source>
        <dbReference type="PROSITE" id="PS50853"/>
    </source>
</evidence>
<name>A0ABY6BEE2_9GAMM</name>
<dbReference type="InterPro" id="IPR036852">
    <property type="entry name" value="Peptidase_S8/S53_dom_sf"/>
</dbReference>
<evidence type="ECO:0000256" key="1">
    <source>
        <dbReference type="ARBA" id="ARBA00022670"/>
    </source>
</evidence>
<dbReference type="Gene3D" id="3.40.50.200">
    <property type="entry name" value="Peptidase S8/S53 domain"/>
    <property type="match status" value="1"/>
</dbReference>
<dbReference type="RefSeq" id="WP_261694588.1">
    <property type="nucleotide sequence ID" value="NZ_CP104694.1"/>
</dbReference>
<dbReference type="PANTHER" id="PTHR43399">
    <property type="entry name" value="SUBTILISIN-RELATED"/>
    <property type="match status" value="1"/>
</dbReference>
<evidence type="ECO:0000256" key="2">
    <source>
        <dbReference type="ARBA" id="ARBA00022801"/>
    </source>
</evidence>
<keyword evidence="8" id="KW-1185">Reference proteome</keyword>
<reference evidence="7" key="1">
    <citation type="submission" date="2022-09" db="EMBL/GenBank/DDBJ databases">
        <title>Tahibacter sp. nov., isolated from a fresh water.</title>
        <authorList>
            <person name="Baek J.H."/>
            <person name="Lee J.K."/>
            <person name="Kim J.M."/>
            <person name="Jeon C.O."/>
        </authorList>
    </citation>
    <scope>NUCLEOTIDE SEQUENCE</scope>
    <source>
        <strain evidence="7">W38</strain>
    </source>
</reference>
<comment type="similarity">
    <text evidence="4">Belongs to the peptidase S8 family.</text>
</comment>
<dbReference type="Pfam" id="PF00082">
    <property type="entry name" value="Peptidase_S8"/>
    <property type="match status" value="1"/>
</dbReference>
<evidence type="ECO:0000256" key="4">
    <source>
        <dbReference type="PROSITE-ProRule" id="PRU01240"/>
    </source>
</evidence>
<sequence length="1183" mass="123114">MSLSYRRTALSAALLFALHSISYAATPVPASVPGVDALDRATREPGALLLRSGIFDPVSQSLDLRSTGAADVTTSNYAIVQFTAGRMDAAKHLKTSGAEVVGYIPNNAYLVRLNGVSLDQARGTAGVRWAGSWQPGMKIDPRLWSAELGALRPDASGGVELEISAFAGENVDAIAAALSKVIPAVQFTNRLERADAPRLRVRVARHEVATLIDAAARVDGVAWIERYVKPKTSNAGAVAAIQGNATAALSGSGAVGAPLPMWDHNLFGSGQIVAVADSGLDRNEAFFTTLNKGSGPVVAITDANNSMPPTGGPIYPDRKVYAYWVQPGATAYDEGVFHGTHVSGTVLGDAAGTFNATTYVASTPTAANHELADGMAPNAQLLFQDIGSADGLTGLNDVRATLEQAYYGGARLHSDSWGAPTFGEYSSNDNDVDYQSWMLPDNLVIIAAGNEGDLTLEPDFQGNVCPTPLFINGICTQSVGSPGNAKNGLTVGALGHAGSTTVAGYSSRGLTADGRIKPDIMAPGSSTISAAGDTNNGAAAEAPATKGMSGTSMATPTIAGNAALVRQYFMEGFYPRGVKTAADAYNPSGMAMKAILLNGTNAIQGSEFGKATYGWGRAWLDSNLWFANTLGNGNDARRLRLFERTTATGLKTGQTDTYTISAVAAGQELRATLTWFDPEAASGVAATLVNNLNLEVVGPDSTVYRGNVFNAGVSVSGGTADAKNTVEQVRFTAPAAGAYTFRVIGAAVPGNGRTLTDSQGYALAVSGAFGLPNVTPAYAAPTLLEASNTATAVQVEFAAPAGAQSFQLYRADGGCTNAAPGDFRLVAHGASSPLVDDRTQGGFAYAYKVRGVSGDVEGDVSECVDVVSTDTCTLVPTFNQSTITANANSASCRVRLDWIAAQTGCPTSSGMKYDIFRSTSPEFTSPVQVATATPNTQFDDTTVENGRPYYYRVIAKDSFGNASPTARTLQATPAGANGPDPLTFLDDVDTHAYMTLQQPWRITATSSTTPTHSYATAADGANYTASTCGGIETPALTIPAGARLTFKARYNLETNWDGVVMEYSTDGGTTWTDLPPDGGYPSDFSETGSPPVNACSYAASHGAFSGKTTASSNNAANNAAGAAVFKPFSRDLASLAGQTVKIRWRSSSDPATEFEGFFLDEVRIGNVDILFKDGLEPNAYMCH</sequence>
<feature type="active site" description="Charge relay system" evidence="4">
    <location>
        <position position="277"/>
    </location>
</feature>
<dbReference type="InterPro" id="IPR003961">
    <property type="entry name" value="FN3_dom"/>
</dbReference>
<dbReference type="PROSITE" id="PS50853">
    <property type="entry name" value="FN3"/>
    <property type="match status" value="1"/>
</dbReference>
<dbReference type="Gene3D" id="2.60.120.260">
    <property type="entry name" value="Galactose-binding domain-like"/>
    <property type="match status" value="1"/>
</dbReference>
<dbReference type="InterPro" id="IPR022398">
    <property type="entry name" value="Peptidase_S8_His-AS"/>
</dbReference>
<dbReference type="InterPro" id="IPR013783">
    <property type="entry name" value="Ig-like_fold"/>
</dbReference>
<feature type="active site" description="Charge relay system" evidence="4">
    <location>
        <position position="552"/>
    </location>
</feature>
<keyword evidence="1 4" id="KW-0645">Protease</keyword>
<dbReference type="PROSITE" id="PS51892">
    <property type="entry name" value="SUBTILASE"/>
    <property type="match status" value="1"/>
</dbReference>
<accession>A0ABY6BEE2</accession>
<protein>
    <submittedName>
        <fullName evidence="7">S8 family serine peptidase</fullName>
    </submittedName>
</protein>
<dbReference type="Proteomes" id="UP001064632">
    <property type="component" value="Chromosome"/>
</dbReference>
<keyword evidence="5" id="KW-0732">Signal</keyword>
<evidence type="ECO:0000313" key="8">
    <source>
        <dbReference type="Proteomes" id="UP001064632"/>
    </source>
</evidence>
<dbReference type="InterPro" id="IPR051048">
    <property type="entry name" value="Peptidase_S8/S53_subtilisin"/>
</dbReference>
<dbReference type="EMBL" id="CP104694">
    <property type="protein sequence ID" value="UXI67618.1"/>
    <property type="molecule type" value="Genomic_DNA"/>
</dbReference>
<dbReference type="PRINTS" id="PR00723">
    <property type="entry name" value="SUBTILISIN"/>
</dbReference>
<dbReference type="InterPro" id="IPR015500">
    <property type="entry name" value="Peptidase_S8_subtilisin-rel"/>
</dbReference>
<dbReference type="InterPro" id="IPR034058">
    <property type="entry name" value="TagA/B/C/D_pept_dom"/>
</dbReference>
<feature type="domain" description="Fibronectin type-III" evidence="6">
    <location>
        <begin position="879"/>
        <end position="976"/>
    </location>
</feature>
<organism evidence="7 8">
    <name type="scientific">Tahibacter amnicola</name>
    <dbReference type="NCBI Taxonomy" id="2976241"/>
    <lineage>
        <taxon>Bacteria</taxon>
        <taxon>Pseudomonadati</taxon>
        <taxon>Pseudomonadota</taxon>
        <taxon>Gammaproteobacteria</taxon>
        <taxon>Lysobacterales</taxon>
        <taxon>Rhodanobacteraceae</taxon>
        <taxon>Tahibacter</taxon>
    </lineage>
</organism>
<evidence type="ECO:0000313" key="7">
    <source>
        <dbReference type="EMBL" id="UXI67618.1"/>
    </source>
</evidence>
<dbReference type="PROSITE" id="PS00138">
    <property type="entry name" value="SUBTILASE_SER"/>
    <property type="match status" value="1"/>
</dbReference>
<dbReference type="Gene3D" id="2.60.40.10">
    <property type="entry name" value="Immunoglobulins"/>
    <property type="match status" value="2"/>
</dbReference>
<dbReference type="SUPFAM" id="SSF52743">
    <property type="entry name" value="Subtilisin-like"/>
    <property type="match status" value="1"/>
</dbReference>
<proteinExistence type="inferred from homology"/>
<dbReference type="InterPro" id="IPR008979">
    <property type="entry name" value="Galactose-bd-like_sf"/>
</dbReference>
<feature type="active site" description="Charge relay system" evidence="4">
    <location>
        <position position="338"/>
    </location>
</feature>
<keyword evidence="2 4" id="KW-0378">Hydrolase</keyword>
<feature type="signal peptide" evidence="5">
    <location>
        <begin position="1"/>
        <end position="24"/>
    </location>
</feature>
<feature type="chain" id="PRO_5045661597" evidence="5">
    <location>
        <begin position="25"/>
        <end position="1183"/>
    </location>
</feature>
<keyword evidence="3 4" id="KW-0720">Serine protease</keyword>